<protein>
    <submittedName>
        <fullName evidence="2">Uncharacterized protein</fullName>
    </submittedName>
</protein>
<gene>
    <name evidence="2" type="primary">44</name>
    <name evidence="2" type="ORF">SEA_HOTOROBO_44</name>
</gene>
<keyword evidence="1" id="KW-0472">Membrane</keyword>
<accession>A0A142K8A3</accession>
<dbReference type="GeneID" id="29124646"/>
<proteinExistence type="predicted"/>
<dbReference type="EMBL" id="KU963245">
    <property type="protein sequence ID" value="AMS02336.1"/>
    <property type="molecule type" value="Genomic_DNA"/>
</dbReference>
<dbReference type="KEGG" id="vg:29124646"/>
<evidence type="ECO:0000256" key="1">
    <source>
        <dbReference type="SAM" id="Phobius"/>
    </source>
</evidence>
<sequence>MDWLTWGVVLKLSVLMLVAAICVGLAVSAWK</sequence>
<keyword evidence="1" id="KW-1133">Transmembrane helix</keyword>
<feature type="transmembrane region" description="Helical" evidence="1">
    <location>
        <begin position="6"/>
        <end position="30"/>
    </location>
</feature>
<reference evidence="3" key="1">
    <citation type="submission" date="2016-06" db="EMBL/GenBank/DDBJ databases">
        <authorList>
            <person name="Kjaerup R.B."/>
            <person name="Dalgaard T.S."/>
            <person name="Juul-Madsen H.R."/>
        </authorList>
    </citation>
    <scope>NUCLEOTIDE SEQUENCE [LARGE SCALE GENOMIC DNA]</scope>
</reference>
<dbReference type="RefSeq" id="YP_009300994.1">
    <property type="nucleotide sequence ID" value="NC_031229.1"/>
</dbReference>
<organism evidence="2 3">
    <name type="scientific">Gordonia phage Hotorobo</name>
    <dbReference type="NCBI Taxonomy" id="1821554"/>
    <lineage>
        <taxon>Viruses</taxon>
        <taxon>Duplodnaviria</taxon>
        <taxon>Heunggongvirae</taxon>
        <taxon>Uroviricota</taxon>
        <taxon>Caudoviricetes</taxon>
        <taxon>Montyvirus</taxon>
        <taxon>Montyvirus monty</taxon>
    </lineage>
</organism>
<dbReference type="Proteomes" id="UP000201248">
    <property type="component" value="Segment"/>
</dbReference>
<evidence type="ECO:0000313" key="2">
    <source>
        <dbReference type="EMBL" id="AMS02336.1"/>
    </source>
</evidence>
<evidence type="ECO:0000313" key="3">
    <source>
        <dbReference type="Proteomes" id="UP000201248"/>
    </source>
</evidence>
<keyword evidence="1" id="KW-0812">Transmembrane</keyword>
<name>A0A142K8A3_9CAUD</name>